<accession>A0A4R8ILA4</accession>
<dbReference type="PANTHER" id="PTHR33393:SF11">
    <property type="entry name" value="POLYGLUTAMINE SYNTHESIS ACCESSORY PROTEIN RV0574C-RELATED"/>
    <property type="match status" value="1"/>
</dbReference>
<dbReference type="SMART" id="SM00854">
    <property type="entry name" value="PGA_cap"/>
    <property type="match status" value="1"/>
</dbReference>
<evidence type="ECO:0000259" key="4">
    <source>
        <dbReference type="SMART" id="SM00854"/>
    </source>
</evidence>
<dbReference type="InterPro" id="IPR052169">
    <property type="entry name" value="CW_Biosynth-Accessory"/>
</dbReference>
<comment type="caution">
    <text evidence="5">The sequence shown here is derived from an EMBL/GenBank/DDBJ whole genome shotgun (WGS) entry which is preliminary data.</text>
</comment>
<keyword evidence="3" id="KW-0732">Signal</keyword>
<dbReference type="InterPro" id="IPR019079">
    <property type="entry name" value="Capsule_synth_CapA"/>
</dbReference>
<dbReference type="PANTHER" id="PTHR33393">
    <property type="entry name" value="POLYGLUTAMINE SYNTHESIS ACCESSORY PROTEIN RV0574C-RELATED"/>
    <property type="match status" value="1"/>
</dbReference>
<evidence type="ECO:0000256" key="3">
    <source>
        <dbReference type="SAM" id="SignalP"/>
    </source>
</evidence>
<evidence type="ECO:0000313" key="5">
    <source>
        <dbReference type="EMBL" id="TDY01158.1"/>
    </source>
</evidence>
<name>A0A4R8ILA4_9GAMM</name>
<keyword evidence="6" id="KW-1185">Reference proteome</keyword>
<organism evidence="5 6">
    <name type="scientific">Thiohalophilus thiocyanatoxydans</name>
    <dbReference type="NCBI Taxonomy" id="381308"/>
    <lineage>
        <taxon>Bacteria</taxon>
        <taxon>Pseudomonadati</taxon>
        <taxon>Pseudomonadota</taxon>
        <taxon>Gammaproteobacteria</taxon>
        <taxon>Thiohalomonadales</taxon>
        <taxon>Thiohalophilaceae</taxon>
        <taxon>Thiohalophilus</taxon>
    </lineage>
</organism>
<dbReference type="OrthoDB" id="9810718at2"/>
<evidence type="ECO:0000256" key="1">
    <source>
        <dbReference type="ARBA" id="ARBA00005662"/>
    </source>
</evidence>
<comment type="similarity">
    <text evidence="1">Belongs to the CapA family.</text>
</comment>
<dbReference type="CDD" id="cd07381">
    <property type="entry name" value="MPP_CapA"/>
    <property type="match status" value="1"/>
</dbReference>
<proteinExistence type="inferred from homology"/>
<dbReference type="AlphaFoldDB" id="A0A4R8ILA4"/>
<dbReference type="SUPFAM" id="SSF56300">
    <property type="entry name" value="Metallo-dependent phosphatases"/>
    <property type="match status" value="1"/>
</dbReference>
<sequence length="384" mass="41544">MSASRLSSVLALLPGLLLVACSTAPPAPPQTQSDPPPQPDPAPAVLSVAAVGDVMLGTDFPSPRLPPEDGAALLREVAPVLREADIAFGNLEGVLLDGGEPVKTCQDPAACYLFRSPARYAAHLQQAGFNLMSLANNHARDFGEAGREASMQTLRRHGIRHTGRRGDVASWTVNGLRVAAIAFAPFVDSHDMLDTARMVGLVNGLKRRHDIVLVSFHGGAEGEAALHLPFAEEEYYGERRGDVVAFARRAVEAGADLVLGHGPHVPRAMELYRGRLIAYSLGNFATYQGMKVSGLNGLAPLLEAQLDHRGRFVAGRVHSFVQRRPRGPVRDEQRRAARLIARLSQEDFPRASLAFDRRGYLYPLSVPSTGKADKTPGDRYNSRF</sequence>
<evidence type="ECO:0000256" key="2">
    <source>
        <dbReference type="SAM" id="MobiDB-lite"/>
    </source>
</evidence>
<reference evidence="5 6" key="1">
    <citation type="submission" date="2019-03" db="EMBL/GenBank/DDBJ databases">
        <title>Genomic Encyclopedia of Type Strains, Phase IV (KMG-IV): sequencing the most valuable type-strain genomes for metagenomic binning, comparative biology and taxonomic classification.</title>
        <authorList>
            <person name="Goeker M."/>
        </authorList>
    </citation>
    <scope>NUCLEOTIDE SEQUENCE [LARGE SCALE GENOMIC DNA]</scope>
    <source>
        <strain evidence="5 6">DSM 16326</strain>
    </source>
</reference>
<dbReference type="EMBL" id="SOQX01000004">
    <property type="protein sequence ID" value="TDY01158.1"/>
    <property type="molecule type" value="Genomic_DNA"/>
</dbReference>
<evidence type="ECO:0000313" key="6">
    <source>
        <dbReference type="Proteomes" id="UP000294914"/>
    </source>
</evidence>
<dbReference type="Proteomes" id="UP000294914">
    <property type="component" value="Unassembled WGS sequence"/>
</dbReference>
<feature type="domain" description="Capsule synthesis protein CapA" evidence="4">
    <location>
        <begin position="47"/>
        <end position="288"/>
    </location>
</feature>
<dbReference type="InterPro" id="IPR029052">
    <property type="entry name" value="Metallo-depent_PP-like"/>
</dbReference>
<feature type="signal peptide" evidence="3">
    <location>
        <begin position="1"/>
        <end position="26"/>
    </location>
</feature>
<gene>
    <name evidence="5" type="ORF">EDC23_1905</name>
</gene>
<feature type="compositionally biased region" description="Pro residues" evidence="2">
    <location>
        <begin position="25"/>
        <end position="42"/>
    </location>
</feature>
<feature type="chain" id="PRO_5020752946" evidence="3">
    <location>
        <begin position="27"/>
        <end position="384"/>
    </location>
</feature>
<dbReference type="Pfam" id="PF09587">
    <property type="entry name" value="PGA_cap"/>
    <property type="match status" value="1"/>
</dbReference>
<feature type="region of interest" description="Disordered" evidence="2">
    <location>
        <begin position="24"/>
        <end position="44"/>
    </location>
</feature>
<dbReference type="PROSITE" id="PS51257">
    <property type="entry name" value="PROKAR_LIPOPROTEIN"/>
    <property type="match status" value="1"/>
</dbReference>
<protein>
    <submittedName>
        <fullName evidence="5">Poly-gamma-glutamate capsule biosynthesis protein CapA/YwtB (Metallophosphatase superfamily)</fullName>
    </submittedName>
</protein>
<dbReference type="RefSeq" id="WP_134083854.1">
    <property type="nucleotide sequence ID" value="NZ_SOQX01000004.1"/>
</dbReference>